<keyword evidence="2 3" id="KW-0040">ANK repeat</keyword>
<evidence type="ECO:0000256" key="1">
    <source>
        <dbReference type="ARBA" id="ARBA00022737"/>
    </source>
</evidence>
<dbReference type="InterPro" id="IPR036770">
    <property type="entry name" value="Ankyrin_rpt-contain_sf"/>
</dbReference>
<gene>
    <name evidence="5" type="primary">LOC111127116</name>
</gene>
<dbReference type="PANTHER" id="PTHR24198">
    <property type="entry name" value="ANKYRIN REPEAT AND PROTEIN KINASE DOMAIN-CONTAINING PROTEIN"/>
    <property type="match status" value="1"/>
</dbReference>
<keyword evidence="1" id="KW-0677">Repeat</keyword>
<sequence length="219" mass="24523">MEVKIYSERDLVKFVNNGDYTSVKKHLKGGADPNVYDEEGNPLLFLPIINGDDQMMDILLSFDTCNINIRSYDLRTPLLIAVELDDLEFVKSLIKSGANIDCTDGSGKTPLLLALEEGRFEIAEYLLKRGCNVNAVDGLGQSALHFVANGSHSHCIRMVDKILKNGFNLEENNEWIPAASVKSRTIGRKTKIPKVMRSFSMRVKNFPSFRKSKPNTPQT</sequence>
<dbReference type="PANTHER" id="PTHR24198:SF165">
    <property type="entry name" value="ANKYRIN REPEAT-CONTAINING PROTEIN-RELATED"/>
    <property type="match status" value="1"/>
</dbReference>
<dbReference type="Pfam" id="PF12796">
    <property type="entry name" value="Ank_2"/>
    <property type="match status" value="1"/>
</dbReference>
<evidence type="ECO:0000313" key="5">
    <source>
        <dbReference type="RefSeq" id="XP_022327852.1"/>
    </source>
</evidence>
<dbReference type="InterPro" id="IPR002110">
    <property type="entry name" value="Ankyrin_rpt"/>
</dbReference>
<organism evidence="4 5">
    <name type="scientific">Crassostrea virginica</name>
    <name type="common">Eastern oyster</name>
    <dbReference type="NCBI Taxonomy" id="6565"/>
    <lineage>
        <taxon>Eukaryota</taxon>
        <taxon>Metazoa</taxon>
        <taxon>Spiralia</taxon>
        <taxon>Lophotrochozoa</taxon>
        <taxon>Mollusca</taxon>
        <taxon>Bivalvia</taxon>
        <taxon>Autobranchia</taxon>
        <taxon>Pteriomorphia</taxon>
        <taxon>Ostreida</taxon>
        <taxon>Ostreoidea</taxon>
        <taxon>Ostreidae</taxon>
        <taxon>Crassostrea</taxon>
    </lineage>
</organism>
<protein>
    <submittedName>
        <fullName evidence="5">Ankyrin repeat and protein kinase domain-containing protein 1-like</fullName>
    </submittedName>
</protein>
<name>A0A8B8DI87_CRAVI</name>
<evidence type="ECO:0000256" key="2">
    <source>
        <dbReference type="ARBA" id="ARBA00023043"/>
    </source>
</evidence>
<dbReference type="GeneID" id="111127116"/>
<reference evidence="5" key="1">
    <citation type="submission" date="2025-08" db="UniProtKB">
        <authorList>
            <consortium name="RefSeq"/>
        </authorList>
    </citation>
    <scope>IDENTIFICATION</scope>
    <source>
        <tissue evidence="5">Whole sample</tissue>
    </source>
</reference>
<evidence type="ECO:0000256" key="3">
    <source>
        <dbReference type="PROSITE-ProRule" id="PRU00023"/>
    </source>
</evidence>
<dbReference type="PROSITE" id="PS50297">
    <property type="entry name" value="ANK_REP_REGION"/>
    <property type="match status" value="2"/>
</dbReference>
<dbReference type="AlphaFoldDB" id="A0A8B8DI87"/>
<evidence type="ECO:0000313" key="4">
    <source>
        <dbReference type="Proteomes" id="UP000694844"/>
    </source>
</evidence>
<dbReference type="PROSITE" id="PS50088">
    <property type="entry name" value="ANK_REPEAT"/>
    <property type="match status" value="3"/>
</dbReference>
<proteinExistence type="predicted"/>
<dbReference type="OrthoDB" id="6074395at2759"/>
<feature type="repeat" description="ANK" evidence="3">
    <location>
        <begin position="106"/>
        <end position="138"/>
    </location>
</feature>
<keyword evidence="4" id="KW-1185">Reference proteome</keyword>
<feature type="repeat" description="ANK" evidence="3">
    <location>
        <begin position="73"/>
        <end position="105"/>
    </location>
</feature>
<dbReference type="RefSeq" id="XP_022327852.1">
    <property type="nucleotide sequence ID" value="XM_022472144.1"/>
</dbReference>
<dbReference type="SUPFAM" id="SSF48403">
    <property type="entry name" value="Ankyrin repeat"/>
    <property type="match status" value="1"/>
</dbReference>
<dbReference type="Gene3D" id="1.25.40.20">
    <property type="entry name" value="Ankyrin repeat-containing domain"/>
    <property type="match status" value="1"/>
</dbReference>
<accession>A0A8B8DI87</accession>
<dbReference type="SMART" id="SM00248">
    <property type="entry name" value="ANK"/>
    <property type="match status" value="4"/>
</dbReference>
<dbReference type="KEGG" id="cvn:111127116"/>
<dbReference type="Proteomes" id="UP000694844">
    <property type="component" value="Chromosome 3"/>
</dbReference>
<feature type="repeat" description="ANK" evidence="3">
    <location>
        <begin position="139"/>
        <end position="174"/>
    </location>
</feature>